<dbReference type="Proteomes" id="UP000215459">
    <property type="component" value="Unassembled WGS sequence"/>
</dbReference>
<evidence type="ECO:0000259" key="2">
    <source>
        <dbReference type="PROSITE" id="PS01148"/>
    </source>
</evidence>
<evidence type="ECO:0000313" key="3">
    <source>
        <dbReference type="EMBL" id="OYD08089.1"/>
    </source>
</evidence>
<dbReference type="AlphaFoldDB" id="A0A235B7X9"/>
<dbReference type="InterPro" id="IPR036868">
    <property type="entry name" value="TusA-like_sf"/>
</dbReference>
<proteinExistence type="inferred from homology"/>
<accession>A0A235B7X9</accession>
<dbReference type="PANTHER" id="PTHR33279:SF6">
    <property type="entry name" value="SULFUR CARRIER PROTEIN YEDF-RELATED"/>
    <property type="match status" value="1"/>
</dbReference>
<dbReference type="PROSITE" id="PS01148">
    <property type="entry name" value="UPF0033"/>
    <property type="match status" value="1"/>
</dbReference>
<dbReference type="EMBL" id="NOWF01000004">
    <property type="protein sequence ID" value="OYD08089.1"/>
    <property type="molecule type" value="Genomic_DNA"/>
</dbReference>
<dbReference type="Pfam" id="PF01206">
    <property type="entry name" value="TusA"/>
    <property type="match status" value="1"/>
</dbReference>
<reference evidence="3 4" key="1">
    <citation type="submission" date="2017-07" db="EMBL/GenBank/DDBJ databases">
        <title>The genome sequence of Paludifilum halophilum highlights mechanisms for microbial adaptation to high salt environemnts.</title>
        <authorList>
            <person name="Belbahri L."/>
        </authorList>
    </citation>
    <scope>NUCLEOTIDE SEQUENCE [LARGE SCALE GENOMIC DNA]</scope>
    <source>
        <strain evidence="3 4">DSM 102817</strain>
    </source>
</reference>
<dbReference type="CDD" id="cd00291">
    <property type="entry name" value="SirA_YedF_YeeD"/>
    <property type="match status" value="1"/>
</dbReference>
<evidence type="ECO:0000313" key="4">
    <source>
        <dbReference type="Proteomes" id="UP000215459"/>
    </source>
</evidence>
<dbReference type="InterPro" id="IPR001455">
    <property type="entry name" value="TusA-like"/>
</dbReference>
<gene>
    <name evidence="3" type="ORF">CHM34_08225</name>
</gene>
<protein>
    <recommendedName>
        <fullName evidence="2">UPF0033 domain-containing protein</fullName>
    </recommendedName>
</protein>
<organism evidence="3 4">
    <name type="scientific">Paludifilum halophilum</name>
    <dbReference type="NCBI Taxonomy" id="1642702"/>
    <lineage>
        <taxon>Bacteria</taxon>
        <taxon>Bacillati</taxon>
        <taxon>Bacillota</taxon>
        <taxon>Bacilli</taxon>
        <taxon>Bacillales</taxon>
        <taxon>Thermoactinomycetaceae</taxon>
        <taxon>Paludifilum</taxon>
    </lineage>
</organism>
<dbReference type="SUPFAM" id="SSF64307">
    <property type="entry name" value="SirA-like"/>
    <property type="match status" value="1"/>
</dbReference>
<keyword evidence="4" id="KW-1185">Reference proteome</keyword>
<dbReference type="PANTHER" id="PTHR33279">
    <property type="entry name" value="SULFUR CARRIER PROTEIN YEDF-RELATED"/>
    <property type="match status" value="1"/>
</dbReference>
<evidence type="ECO:0000256" key="1">
    <source>
        <dbReference type="ARBA" id="ARBA00008984"/>
    </source>
</evidence>
<feature type="domain" description="UPF0033" evidence="2">
    <location>
        <begin position="7"/>
        <end position="31"/>
    </location>
</feature>
<dbReference type="RefSeq" id="WP_094264123.1">
    <property type="nucleotide sequence ID" value="NZ_NOWF01000004.1"/>
</dbReference>
<comment type="similarity">
    <text evidence="1">Belongs to the sulfur carrier protein TusA family.</text>
</comment>
<dbReference type="Gene3D" id="3.30.110.40">
    <property type="entry name" value="TusA-like domain"/>
    <property type="match status" value="1"/>
</dbReference>
<dbReference type="OrthoDB" id="9796234at2"/>
<name>A0A235B7X9_9BACL</name>
<comment type="caution">
    <text evidence="3">The sequence shown here is derived from an EMBL/GenBank/DDBJ whole genome shotgun (WGS) entry which is preliminary data.</text>
</comment>
<sequence length="75" mass="8414">MKADLVIDAKGLSCPMPIVRAKKGIDELKPGQVMELQSTDKGSLNDFQSWVKQTNHELLETKEDNGVYTFYVKKG</sequence>